<dbReference type="STRING" id="7222.B4JDN5"/>
<dbReference type="Pfam" id="PF05478">
    <property type="entry name" value="Prominin"/>
    <property type="match status" value="2"/>
</dbReference>
<reference evidence="9 10" key="1">
    <citation type="journal article" date="2007" name="Nature">
        <title>Evolution of genes and genomes on the Drosophila phylogeny.</title>
        <authorList>
            <consortium name="Drosophila 12 Genomes Consortium"/>
            <person name="Clark A.G."/>
            <person name="Eisen M.B."/>
            <person name="Smith D.R."/>
            <person name="Bergman C.M."/>
            <person name="Oliver B."/>
            <person name="Markow T.A."/>
            <person name="Kaufman T.C."/>
            <person name="Kellis M."/>
            <person name="Gelbart W."/>
            <person name="Iyer V.N."/>
            <person name="Pollard D.A."/>
            <person name="Sackton T.B."/>
            <person name="Larracuente A.M."/>
            <person name="Singh N.D."/>
            <person name="Abad J.P."/>
            <person name="Abt D.N."/>
            <person name="Adryan B."/>
            <person name="Aguade M."/>
            <person name="Akashi H."/>
            <person name="Anderson W.W."/>
            <person name="Aquadro C.F."/>
            <person name="Ardell D.H."/>
            <person name="Arguello R."/>
            <person name="Artieri C.G."/>
            <person name="Barbash D.A."/>
            <person name="Barker D."/>
            <person name="Barsanti P."/>
            <person name="Batterham P."/>
            <person name="Batzoglou S."/>
            <person name="Begun D."/>
            <person name="Bhutkar A."/>
            <person name="Blanco E."/>
            <person name="Bosak S.A."/>
            <person name="Bradley R.K."/>
            <person name="Brand A.D."/>
            <person name="Brent M.R."/>
            <person name="Brooks A.N."/>
            <person name="Brown R.H."/>
            <person name="Butlin R.K."/>
            <person name="Caggese C."/>
            <person name="Calvi B.R."/>
            <person name="Bernardo de Carvalho A."/>
            <person name="Caspi A."/>
            <person name="Castrezana S."/>
            <person name="Celniker S.E."/>
            <person name="Chang J.L."/>
            <person name="Chapple C."/>
            <person name="Chatterji S."/>
            <person name="Chinwalla A."/>
            <person name="Civetta A."/>
            <person name="Clifton S.W."/>
            <person name="Comeron J.M."/>
            <person name="Costello J.C."/>
            <person name="Coyne J.A."/>
            <person name="Daub J."/>
            <person name="David R.G."/>
            <person name="Delcher A.L."/>
            <person name="Delehaunty K."/>
            <person name="Do C.B."/>
            <person name="Ebling H."/>
            <person name="Edwards K."/>
            <person name="Eickbush T."/>
            <person name="Evans J.D."/>
            <person name="Filipski A."/>
            <person name="Findeiss S."/>
            <person name="Freyhult E."/>
            <person name="Fulton L."/>
            <person name="Fulton R."/>
            <person name="Garcia A.C."/>
            <person name="Gardiner A."/>
            <person name="Garfield D.A."/>
            <person name="Garvin B.E."/>
            <person name="Gibson G."/>
            <person name="Gilbert D."/>
            <person name="Gnerre S."/>
            <person name="Godfrey J."/>
            <person name="Good R."/>
            <person name="Gotea V."/>
            <person name="Gravely B."/>
            <person name="Greenberg A.J."/>
            <person name="Griffiths-Jones S."/>
            <person name="Gross S."/>
            <person name="Guigo R."/>
            <person name="Gustafson E.A."/>
            <person name="Haerty W."/>
            <person name="Hahn M.W."/>
            <person name="Halligan D.L."/>
            <person name="Halpern A.L."/>
            <person name="Halter G.M."/>
            <person name="Han M.V."/>
            <person name="Heger A."/>
            <person name="Hillier L."/>
            <person name="Hinrichs A.S."/>
            <person name="Holmes I."/>
            <person name="Hoskins R.A."/>
            <person name="Hubisz M.J."/>
            <person name="Hultmark D."/>
            <person name="Huntley M.A."/>
            <person name="Jaffe D.B."/>
            <person name="Jagadeeshan S."/>
            <person name="Jeck W.R."/>
            <person name="Johnson J."/>
            <person name="Jones C.D."/>
            <person name="Jordan W.C."/>
            <person name="Karpen G.H."/>
            <person name="Kataoka E."/>
            <person name="Keightley P.D."/>
            <person name="Kheradpour P."/>
            <person name="Kirkness E.F."/>
            <person name="Koerich L.B."/>
            <person name="Kristiansen K."/>
            <person name="Kudrna D."/>
            <person name="Kulathinal R.J."/>
            <person name="Kumar S."/>
            <person name="Kwok R."/>
            <person name="Lander E."/>
            <person name="Langley C.H."/>
            <person name="Lapoint R."/>
            <person name="Lazzaro B.P."/>
            <person name="Lee S.J."/>
            <person name="Levesque L."/>
            <person name="Li R."/>
            <person name="Lin C.F."/>
            <person name="Lin M.F."/>
            <person name="Lindblad-Toh K."/>
            <person name="Llopart A."/>
            <person name="Long M."/>
            <person name="Low L."/>
            <person name="Lozovsky E."/>
            <person name="Lu J."/>
            <person name="Luo M."/>
            <person name="Machado C.A."/>
            <person name="Makalowski W."/>
            <person name="Marzo M."/>
            <person name="Matsuda M."/>
            <person name="Matzkin L."/>
            <person name="McAllister B."/>
            <person name="McBride C.S."/>
            <person name="McKernan B."/>
            <person name="McKernan K."/>
            <person name="Mendez-Lago M."/>
            <person name="Minx P."/>
            <person name="Mollenhauer M.U."/>
            <person name="Montooth K."/>
            <person name="Mount S.M."/>
            <person name="Mu X."/>
            <person name="Myers E."/>
            <person name="Negre B."/>
            <person name="Newfeld S."/>
            <person name="Nielsen R."/>
            <person name="Noor M.A."/>
            <person name="O'Grady P."/>
            <person name="Pachter L."/>
            <person name="Papaceit M."/>
            <person name="Parisi M.J."/>
            <person name="Parisi M."/>
            <person name="Parts L."/>
            <person name="Pedersen J.S."/>
            <person name="Pesole G."/>
            <person name="Phillippy A.M."/>
            <person name="Ponting C.P."/>
            <person name="Pop M."/>
            <person name="Porcelli D."/>
            <person name="Powell J.R."/>
            <person name="Prohaska S."/>
            <person name="Pruitt K."/>
            <person name="Puig M."/>
            <person name="Quesneville H."/>
            <person name="Ram K.R."/>
            <person name="Rand D."/>
            <person name="Rasmussen M.D."/>
            <person name="Reed L.K."/>
            <person name="Reenan R."/>
            <person name="Reily A."/>
            <person name="Remington K.A."/>
            <person name="Rieger T.T."/>
            <person name="Ritchie M.G."/>
            <person name="Robin C."/>
            <person name="Rogers Y.H."/>
            <person name="Rohde C."/>
            <person name="Rozas J."/>
            <person name="Rubenfield M.J."/>
            <person name="Ruiz A."/>
            <person name="Russo S."/>
            <person name="Salzberg S.L."/>
            <person name="Sanchez-Gracia A."/>
            <person name="Saranga D.J."/>
            <person name="Sato H."/>
            <person name="Schaeffer S.W."/>
            <person name="Schatz M.C."/>
            <person name="Schlenke T."/>
            <person name="Schwartz R."/>
            <person name="Segarra C."/>
            <person name="Singh R.S."/>
            <person name="Sirot L."/>
            <person name="Sirota M."/>
            <person name="Sisneros N.B."/>
            <person name="Smith C.D."/>
            <person name="Smith T.F."/>
            <person name="Spieth J."/>
            <person name="Stage D.E."/>
            <person name="Stark A."/>
            <person name="Stephan W."/>
            <person name="Strausberg R.L."/>
            <person name="Strempel S."/>
            <person name="Sturgill D."/>
            <person name="Sutton G."/>
            <person name="Sutton G.G."/>
            <person name="Tao W."/>
            <person name="Teichmann S."/>
            <person name="Tobari Y.N."/>
            <person name="Tomimura Y."/>
            <person name="Tsolas J.M."/>
            <person name="Valente V.L."/>
            <person name="Venter E."/>
            <person name="Venter J.C."/>
            <person name="Vicario S."/>
            <person name="Vieira F.G."/>
            <person name="Vilella A.J."/>
            <person name="Villasante A."/>
            <person name="Walenz B."/>
            <person name="Wang J."/>
            <person name="Wasserman M."/>
            <person name="Watts T."/>
            <person name="Wilson D."/>
            <person name="Wilson R.K."/>
            <person name="Wing R.A."/>
            <person name="Wolfner M.F."/>
            <person name="Wong A."/>
            <person name="Wong G.K."/>
            <person name="Wu C.I."/>
            <person name="Wu G."/>
            <person name="Yamamoto D."/>
            <person name="Yang H.P."/>
            <person name="Yang S.P."/>
            <person name="Yorke J.A."/>
            <person name="Yoshida K."/>
            <person name="Zdobnov E."/>
            <person name="Zhang P."/>
            <person name="Zhang Y."/>
            <person name="Zimin A.V."/>
            <person name="Baldwin J."/>
            <person name="Abdouelleil A."/>
            <person name="Abdulkadir J."/>
            <person name="Abebe A."/>
            <person name="Abera B."/>
            <person name="Abreu J."/>
            <person name="Acer S.C."/>
            <person name="Aftuck L."/>
            <person name="Alexander A."/>
            <person name="An P."/>
            <person name="Anderson E."/>
            <person name="Anderson S."/>
            <person name="Arachi H."/>
            <person name="Azer M."/>
            <person name="Bachantsang P."/>
            <person name="Barry A."/>
            <person name="Bayul T."/>
            <person name="Berlin A."/>
            <person name="Bessette D."/>
            <person name="Bloom T."/>
            <person name="Blye J."/>
            <person name="Boguslavskiy L."/>
            <person name="Bonnet C."/>
            <person name="Boukhgalter B."/>
            <person name="Bourzgui I."/>
            <person name="Brown A."/>
            <person name="Cahill P."/>
            <person name="Channer S."/>
            <person name="Cheshatsang Y."/>
            <person name="Chuda L."/>
            <person name="Citroen M."/>
            <person name="Collymore A."/>
            <person name="Cooke P."/>
            <person name="Costello M."/>
            <person name="D'Aco K."/>
            <person name="Daza R."/>
            <person name="De Haan G."/>
            <person name="DeGray S."/>
            <person name="DeMaso C."/>
            <person name="Dhargay N."/>
            <person name="Dooley K."/>
            <person name="Dooley E."/>
            <person name="Doricent M."/>
            <person name="Dorje P."/>
            <person name="Dorjee K."/>
            <person name="Dupes A."/>
            <person name="Elong R."/>
            <person name="Falk J."/>
            <person name="Farina A."/>
            <person name="Faro S."/>
            <person name="Ferguson D."/>
            <person name="Fisher S."/>
            <person name="Foley C.D."/>
            <person name="Franke A."/>
            <person name="Friedrich D."/>
            <person name="Gadbois L."/>
            <person name="Gearin G."/>
            <person name="Gearin C.R."/>
            <person name="Giannoukos G."/>
            <person name="Goode T."/>
            <person name="Graham J."/>
            <person name="Grandbois E."/>
            <person name="Grewal S."/>
            <person name="Gyaltsen K."/>
            <person name="Hafez N."/>
            <person name="Hagos B."/>
            <person name="Hall J."/>
            <person name="Henson C."/>
            <person name="Hollinger A."/>
            <person name="Honan T."/>
            <person name="Huard M.D."/>
            <person name="Hughes L."/>
            <person name="Hurhula B."/>
            <person name="Husby M.E."/>
            <person name="Kamat A."/>
            <person name="Kanga B."/>
            <person name="Kashin S."/>
            <person name="Khazanovich D."/>
            <person name="Kisner P."/>
            <person name="Lance K."/>
            <person name="Lara M."/>
            <person name="Lee W."/>
            <person name="Lennon N."/>
            <person name="Letendre F."/>
            <person name="LeVine R."/>
            <person name="Lipovsky A."/>
            <person name="Liu X."/>
            <person name="Liu J."/>
            <person name="Liu S."/>
            <person name="Lokyitsang T."/>
            <person name="Lokyitsang Y."/>
            <person name="Lubonja R."/>
            <person name="Lui A."/>
            <person name="MacDonald P."/>
            <person name="Magnisalis V."/>
            <person name="Maru K."/>
            <person name="Matthews C."/>
            <person name="McCusker W."/>
            <person name="McDonough S."/>
            <person name="Mehta T."/>
            <person name="Meldrim J."/>
            <person name="Meneus L."/>
            <person name="Mihai O."/>
            <person name="Mihalev A."/>
            <person name="Mihova T."/>
            <person name="Mittelman R."/>
            <person name="Mlenga V."/>
            <person name="Montmayeur A."/>
            <person name="Mulrain L."/>
            <person name="Navidi A."/>
            <person name="Naylor J."/>
            <person name="Negash T."/>
            <person name="Nguyen T."/>
            <person name="Nguyen N."/>
            <person name="Nicol R."/>
            <person name="Norbu C."/>
            <person name="Norbu N."/>
            <person name="Novod N."/>
            <person name="O'Neill B."/>
            <person name="Osman S."/>
            <person name="Markiewicz E."/>
            <person name="Oyono O.L."/>
            <person name="Patti C."/>
            <person name="Phunkhang P."/>
            <person name="Pierre F."/>
            <person name="Priest M."/>
            <person name="Raghuraman S."/>
            <person name="Rege F."/>
            <person name="Reyes R."/>
            <person name="Rise C."/>
            <person name="Rogov P."/>
            <person name="Ross K."/>
            <person name="Ryan E."/>
            <person name="Settipalli S."/>
            <person name="Shea T."/>
            <person name="Sherpa N."/>
            <person name="Shi L."/>
            <person name="Shih D."/>
            <person name="Sparrow T."/>
            <person name="Spaulding J."/>
            <person name="Stalker J."/>
            <person name="Stange-Thomann N."/>
            <person name="Stavropoulos S."/>
            <person name="Stone C."/>
            <person name="Strader C."/>
            <person name="Tesfaye S."/>
            <person name="Thomson T."/>
            <person name="Thoulutsang Y."/>
            <person name="Thoulutsang D."/>
            <person name="Topham K."/>
            <person name="Topping I."/>
            <person name="Tsamla T."/>
            <person name="Vassiliev H."/>
            <person name="Vo A."/>
            <person name="Wangchuk T."/>
            <person name="Wangdi T."/>
            <person name="Weiand M."/>
            <person name="Wilkinson J."/>
            <person name="Wilson A."/>
            <person name="Yadav S."/>
            <person name="Young G."/>
            <person name="Yu Q."/>
            <person name="Zembek L."/>
            <person name="Zhong D."/>
            <person name="Zimmer A."/>
            <person name="Zwirko Z."/>
            <person name="Jaffe D.B."/>
            <person name="Alvarez P."/>
            <person name="Brockman W."/>
            <person name="Butler J."/>
            <person name="Chin C."/>
            <person name="Gnerre S."/>
            <person name="Grabherr M."/>
            <person name="Kleber M."/>
            <person name="Mauceli E."/>
            <person name="MacCallum I."/>
        </authorList>
    </citation>
    <scope>NUCLEOTIDE SEQUENCE [LARGE SCALE GENOMIC DNA]</scope>
    <source>
        <strain evidence="10">Tucson 15287-2541.00</strain>
    </source>
</reference>
<evidence type="ECO:0000256" key="1">
    <source>
        <dbReference type="ARBA" id="ARBA00004141"/>
    </source>
</evidence>
<evidence type="ECO:0000313" key="9">
    <source>
        <dbReference type="EMBL" id="EDW03405.1"/>
    </source>
</evidence>
<keyword evidence="5 8" id="KW-0472">Membrane</keyword>
<dbReference type="AlphaFoldDB" id="B4JDN5"/>
<feature type="transmembrane region" description="Helical" evidence="8">
    <location>
        <begin position="131"/>
        <end position="157"/>
    </location>
</feature>
<feature type="region of interest" description="Disordered" evidence="7">
    <location>
        <begin position="470"/>
        <end position="491"/>
    </location>
</feature>
<dbReference type="EMBL" id="CH916368">
    <property type="protein sequence ID" value="EDW03405.1"/>
    <property type="molecule type" value="Genomic_DNA"/>
</dbReference>
<protein>
    <submittedName>
        <fullName evidence="9">GH10522</fullName>
    </submittedName>
</protein>
<dbReference type="PANTHER" id="PTHR22730:SF1">
    <property type="entry name" value="PROMININ-LIKE PROTEIN"/>
    <property type="match status" value="1"/>
</dbReference>
<evidence type="ECO:0000256" key="6">
    <source>
        <dbReference type="ARBA" id="ARBA00023180"/>
    </source>
</evidence>
<feature type="transmembrane region" description="Helical" evidence="8">
    <location>
        <begin position="178"/>
        <end position="201"/>
    </location>
</feature>
<evidence type="ECO:0000256" key="2">
    <source>
        <dbReference type="ARBA" id="ARBA00006058"/>
    </source>
</evidence>
<evidence type="ECO:0000256" key="4">
    <source>
        <dbReference type="ARBA" id="ARBA00022989"/>
    </source>
</evidence>
<dbReference type="HOGENOM" id="CLU_555837_0_0_1"/>
<keyword evidence="4 8" id="KW-1133">Transmembrane helix</keyword>
<keyword evidence="3 8" id="KW-0812">Transmembrane</keyword>
<organism evidence="10">
    <name type="scientific">Drosophila grimshawi</name>
    <name type="common">Hawaiian fruit fly</name>
    <name type="synonym">Idiomyia grimshawi</name>
    <dbReference type="NCBI Taxonomy" id="7222"/>
    <lineage>
        <taxon>Eukaryota</taxon>
        <taxon>Metazoa</taxon>
        <taxon>Ecdysozoa</taxon>
        <taxon>Arthropoda</taxon>
        <taxon>Hexapoda</taxon>
        <taxon>Insecta</taxon>
        <taxon>Pterygota</taxon>
        <taxon>Neoptera</taxon>
        <taxon>Endopterygota</taxon>
        <taxon>Diptera</taxon>
        <taxon>Brachycera</taxon>
        <taxon>Muscomorpha</taxon>
        <taxon>Ephydroidea</taxon>
        <taxon>Drosophilidae</taxon>
        <taxon>Drosophila</taxon>
        <taxon>Hawaiian Drosophila</taxon>
    </lineage>
</organism>
<proteinExistence type="inferred from homology"/>
<dbReference type="GO" id="GO:0016020">
    <property type="term" value="C:membrane"/>
    <property type="evidence" value="ECO:0007669"/>
    <property type="project" value="UniProtKB-SubCell"/>
</dbReference>
<gene>
    <name evidence="9" type="primary">Dgri\GH10522</name>
    <name evidence="9" type="ORF">Dgri_GH10522</name>
</gene>
<dbReference type="PANTHER" id="PTHR22730">
    <property type="entry name" value="PROMININ PROM PROTEIN"/>
    <property type="match status" value="1"/>
</dbReference>
<feature type="transmembrane region" description="Helical" evidence="8">
    <location>
        <begin position="429"/>
        <end position="448"/>
    </location>
</feature>
<evidence type="ECO:0000313" key="10">
    <source>
        <dbReference type="Proteomes" id="UP000001070"/>
    </source>
</evidence>
<evidence type="ECO:0000256" key="3">
    <source>
        <dbReference type="ARBA" id="ARBA00022692"/>
    </source>
</evidence>
<name>B4JDN5_DROGR</name>
<dbReference type="OrthoDB" id="7872863at2759"/>
<evidence type="ECO:0000256" key="7">
    <source>
        <dbReference type="SAM" id="MobiDB-lite"/>
    </source>
</evidence>
<keyword evidence="6" id="KW-0325">Glycoprotein</keyword>
<dbReference type="Proteomes" id="UP000001070">
    <property type="component" value="Unassembled WGS sequence"/>
</dbReference>
<feature type="transmembrane region" description="Helical" evidence="8">
    <location>
        <begin position="7"/>
        <end position="27"/>
    </location>
</feature>
<comment type="similarity">
    <text evidence="2">Belongs to the prominin family.</text>
</comment>
<sequence>MTQSVKWLGYFLTCTPIVLFTLVTGPVSATDFNLNLDINGDGFENEYLEHGHDFKPLYSEYVSNYNGSDPISYSTMGLGPAYELVRIVFDNLFNDSPIGKGYLSVVNGSNIVLGKKTVKNEWLDLLDENKLFIIVLLPLLALIIINPFIALCYCCFCCCRCRGRCHPCAEKTDSRRRLFCSILLIFLTLGLLIGLLIAFLANKQINRGMSDITTRLERSGEESCAYLQDVSRHINHLLVINYDEMKDHVLEQASVFSETMEKAFEENLYNIPQMGIQQFSAIGEQLRQIMAPMIPPLRDKLMKGTFRIKIEEEHIRKHINKAINEIYMRSRNASKSFDEIHNMFGSNWQLINIIVCLLLLAQYIRENGVEFLDTAGKNVTDSLIGQMDLYLNMVVTESKLRVGRCNPLADKYRGGGDFLCRHLIDPINAFWLGVLLSALLLIPVLFVAHRLLCMYKVYTPPVLHLVSDDAGGQEAPKLDVKPVVSPKNKKE</sequence>
<evidence type="ECO:0000256" key="8">
    <source>
        <dbReference type="SAM" id="Phobius"/>
    </source>
</evidence>
<dbReference type="InParanoid" id="B4JDN5"/>
<evidence type="ECO:0000256" key="5">
    <source>
        <dbReference type="ARBA" id="ARBA00023136"/>
    </source>
</evidence>
<keyword evidence="10" id="KW-1185">Reference proteome</keyword>
<dbReference type="PhylomeDB" id="B4JDN5"/>
<accession>B4JDN5</accession>
<dbReference type="eggNOG" id="KOG4331">
    <property type="taxonomic scope" value="Eukaryota"/>
</dbReference>
<dbReference type="InterPro" id="IPR008795">
    <property type="entry name" value="Prominin"/>
</dbReference>
<comment type="subcellular location">
    <subcellularLocation>
        <location evidence="1">Membrane</location>
        <topology evidence="1">Multi-pass membrane protein</topology>
    </subcellularLocation>
</comment>